<dbReference type="EMBL" id="FNDJ01000009">
    <property type="protein sequence ID" value="SDJ15625.1"/>
    <property type="molecule type" value="Genomic_DNA"/>
</dbReference>
<reference evidence="1 2" key="1">
    <citation type="submission" date="2016-10" db="EMBL/GenBank/DDBJ databases">
        <authorList>
            <person name="de Groot N.N."/>
        </authorList>
    </citation>
    <scope>NUCLEOTIDE SEQUENCE [LARGE SCALE GENOMIC DNA]</scope>
    <source>
        <strain evidence="1 2">CGMCC 4.6533</strain>
    </source>
</reference>
<dbReference type="AlphaFoldDB" id="A0A1G8RGJ1"/>
<sequence length="117" mass="12486">MEPAFRQRRLHLIALGLLIFLGGLVATAAIKFHTDKRVEVIGITQRIDAGHSIPVTVMRKAEILSPESAFVPWSERGNLGGQVATVTLLPGTLLTRAMTVSAVVEHLPGGALLGLDL</sequence>
<name>A0A1G8RGJ1_9ACTN</name>
<dbReference type="Proteomes" id="UP000199202">
    <property type="component" value="Unassembled WGS sequence"/>
</dbReference>
<protein>
    <recommendedName>
        <fullName evidence="3">SAF domain-containing protein</fullName>
    </recommendedName>
</protein>
<accession>A0A1G8RGJ1</accession>
<evidence type="ECO:0000313" key="2">
    <source>
        <dbReference type="Proteomes" id="UP000199202"/>
    </source>
</evidence>
<gene>
    <name evidence="1" type="ORF">SAMN05421869_10953</name>
</gene>
<evidence type="ECO:0000313" key="1">
    <source>
        <dbReference type="EMBL" id="SDJ15625.1"/>
    </source>
</evidence>
<organism evidence="1 2">
    <name type="scientific">Nonomuraea jiangxiensis</name>
    <dbReference type="NCBI Taxonomy" id="633440"/>
    <lineage>
        <taxon>Bacteria</taxon>
        <taxon>Bacillati</taxon>
        <taxon>Actinomycetota</taxon>
        <taxon>Actinomycetes</taxon>
        <taxon>Streptosporangiales</taxon>
        <taxon>Streptosporangiaceae</taxon>
        <taxon>Nonomuraea</taxon>
    </lineage>
</organism>
<dbReference type="STRING" id="633440.SAMN05421869_10953"/>
<keyword evidence="2" id="KW-1185">Reference proteome</keyword>
<proteinExistence type="predicted"/>
<evidence type="ECO:0008006" key="3">
    <source>
        <dbReference type="Google" id="ProtNLM"/>
    </source>
</evidence>